<dbReference type="Ensembl" id="ENSCINT00000030826.1">
    <property type="protein sequence ID" value="ENSCINP00000030953.1"/>
    <property type="gene ID" value="ENSCING00000021801.1"/>
</dbReference>
<sequence>MSAPTRNRPYRKASEYLGTTATNKVQAKTNSFTSNNASGDHNSANITRKIEQMSAEFEQKKEYLQNELEISQRNLSKSEEQIKNLQSSYISLQQKNANLEEQLQKMKYFENENQLLTRDVDDLANKLTESKNALRKAQEDNERLRKDCNAAVQLLKCHPSNYQVPKQEKLPVEIQEKVENYKVQVQDYHEYINPYDDSDSDTDEEKTPSKHPSLIHLDDQPQLPNPSNPSVPFELLANVLEKPEHVYLNLEPSDYIRDPKLTSLYKPGPTNKALIKPDYEALKEQESSPWQRAPSHDVTVTQNDDIDDSPAGAYGAYSVGRKRNQYKTDARPVSSQPPSQRIIPPNSPARKIQLSPPKRTSPKNADPLISFTQEVNPQQSQTELEPAVNQLQLIDLSDTLSSPQHYSPFEATTPVTPGSDPSVSSNSSPSKVSQHSDISHLHNENEDFPTFRRNSFGCAQEYGNLMN</sequence>
<reference evidence="6" key="3">
    <citation type="submission" date="2025-08" db="UniProtKB">
        <authorList>
            <consortium name="Ensembl"/>
        </authorList>
    </citation>
    <scope>IDENTIFICATION</scope>
</reference>
<proteinExistence type="predicted"/>
<keyword evidence="3" id="KW-0472">Membrane</keyword>
<evidence type="ECO:0000256" key="2">
    <source>
        <dbReference type="ARBA" id="ARBA00022553"/>
    </source>
</evidence>
<feature type="compositionally biased region" description="Low complexity" evidence="5">
    <location>
        <begin position="419"/>
        <end position="436"/>
    </location>
</feature>
<evidence type="ECO:0000256" key="3">
    <source>
        <dbReference type="ARBA" id="ARBA00023136"/>
    </source>
</evidence>
<keyword evidence="4" id="KW-0175">Coiled coil</keyword>
<evidence type="ECO:0000313" key="6">
    <source>
        <dbReference type="Ensembl" id="ENSCINP00000030953.1"/>
    </source>
</evidence>
<feature type="region of interest" description="Disordered" evidence="5">
    <location>
        <begin position="281"/>
        <end position="366"/>
    </location>
</feature>
<dbReference type="PANTHER" id="PTHR28664:SF4">
    <property type="entry name" value="TIGHT JUNCTION-ASSOCIATED PROTEIN 1"/>
    <property type="match status" value="1"/>
</dbReference>
<accession>A0A1W2W3B8</accession>
<keyword evidence="2" id="KW-0597">Phosphoprotein</keyword>
<feature type="compositionally biased region" description="Low complexity" evidence="5">
    <location>
        <begin position="331"/>
        <end position="344"/>
    </location>
</feature>
<dbReference type="Proteomes" id="UP000008144">
    <property type="component" value="Chromosome 11"/>
</dbReference>
<dbReference type="HOGENOM" id="CLU_585189_0_0_1"/>
<dbReference type="PANTHER" id="PTHR28664">
    <property type="entry name" value="TIGHT JUNCTION-ASSOCIATED PROTEIN 1"/>
    <property type="match status" value="1"/>
</dbReference>
<dbReference type="GO" id="GO:0016020">
    <property type="term" value="C:membrane"/>
    <property type="evidence" value="ECO:0007669"/>
    <property type="project" value="UniProtKB-SubCell"/>
</dbReference>
<reference evidence="6" key="2">
    <citation type="journal article" date="2008" name="Genome Biol.">
        <title>Improved genome assembly and evidence-based global gene model set for the chordate Ciona intestinalis: new insight into intron and operon populations.</title>
        <authorList>
            <person name="Satou Y."/>
            <person name="Mineta K."/>
            <person name="Ogasawara M."/>
            <person name="Sasakura Y."/>
            <person name="Shoguchi E."/>
            <person name="Ueno K."/>
            <person name="Yamada L."/>
            <person name="Matsumoto J."/>
            <person name="Wasserscheid J."/>
            <person name="Dewar K."/>
            <person name="Wiley G.B."/>
            <person name="Macmil S.L."/>
            <person name="Roe B.A."/>
            <person name="Zeller R.W."/>
            <person name="Hastings K.E."/>
            <person name="Lemaire P."/>
            <person name="Lindquist E."/>
            <person name="Endo T."/>
            <person name="Hotta K."/>
            <person name="Inaba K."/>
        </authorList>
    </citation>
    <scope>NUCLEOTIDE SEQUENCE [LARGE SCALE GENOMIC DNA]</scope>
    <source>
        <strain evidence="6">wild type</strain>
    </source>
</reference>
<feature type="region of interest" description="Disordered" evidence="5">
    <location>
        <begin position="1"/>
        <end position="43"/>
    </location>
</feature>
<feature type="coiled-coil region" evidence="4">
    <location>
        <begin position="54"/>
        <end position="154"/>
    </location>
</feature>
<feature type="compositionally biased region" description="Polar residues" evidence="5">
    <location>
        <begin position="17"/>
        <end position="43"/>
    </location>
</feature>
<dbReference type="KEGG" id="cin:100178742"/>
<evidence type="ECO:0000256" key="4">
    <source>
        <dbReference type="SAM" id="Coils"/>
    </source>
</evidence>
<name>H2XMS0_CIOIN</name>
<gene>
    <name evidence="6" type="primary">LOC100178742</name>
</gene>
<feature type="region of interest" description="Disordered" evidence="5">
    <location>
        <begin position="192"/>
        <end position="230"/>
    </location>
</feature>
<protein>
    <submittedName>
        <fullName evidence="6">Tight junction-associated protein 1</fullName>
    </submittedName>
</protein>
<evidence type="ECO:0000256" key="5">
    <source>
        <dbReference type="SAM" id="MobiDB-lite"/>
    </source>
</evidence>
<dbReference type="InParanoid" id="H2XMS0"/>
<feature type="region of interest" description="Disordered" evidence="5">
    <location>
        <begin position="402"/>
        <end position="438"/>
    </location>
</feature>
<evidence type="ECO:0000313" key="7">
    <source>
        <dbReference type="Proteomes" id="UP000008144"/>
    </source>
</evidence>
<evidence type="ECO:0000256" key="1">
    <source>
        <dbReference type="ARBA" id="ARBA00004170"/>
    </source>
</evidence>
<comment type="subcellular location">
    <subcellularLocation>
        <location evidence="1">Membrane</location>
        <topology evidence="1">Peripheral membrane protein</topology>
    </subcellularLocation>
</comment>
<accession>H2XMS0</accession>
<dbReference type="EMBL" id="EAAA01000789">
    <property type="status" value="NOT_ANNOTATED_CDS"/>
    <property type="molecule type" value="Genomic_DNA"/>
</dbReference>
<dbReference type="AlphaFoldDB" id="H2XMS0"/>
<dbReference type="InterPro" id="IPR043441">
    <property type="entry name" value="Tjap1/BEGAIN"/>
</dbReference>
<organism evidence="6 7">
    <name type="scientific">Ciona intestinalis</name>
    <name type="common">Transparent sea squirt</name>
    <name type="synonym">Ascidia intestinalis</name>
    <dbReference type="NCBI Taxonomy" id="7719"/>
    <lineage>
        <taxon>Eukaryota</taxon>
        <taxon>Metazoa</taxon>
        <taxon>Chordata</taxon>
        <taxon>Tunicata</taxon>
        <taxon>Ascidiacea</taxon>
        <taxon>Phlebobranchia</taxon>
        <taxon>Cionidae</taxon>
        <taxon>Ciona</taxon>
    </lineage>
</organism>
<dbReference type="RefSeq" id="XP_002119965.1">
    <property type="nucleotide sequence ID" value="XM_002119929.5"/>
</dbReference>
<keyword evidence="7" id="KW-1185">Reference proteome</keyword>
<dbReference type="STRING" id="7719.ENSCINP00000030953"/>
<reference evidence="7" key="1">
    <citation type="journal article" date="2002" name="Science">
        <title>The draft genome of Ciona intestinalis: insights into chordate and vertebrate origins.</title>
        <authorList>
            <person name="Dehal P."/>
            <person name="Satou Y."/>
            <person name="Campbell R.K."/>
            <person name="Chapman J."/>
            <person name="Degnan B."/>
            <person name="De Tomaso A."/>
            <person name="Davidson B."/>
            <person name="Di Gregorio A."/>
            <person name="Gelpke M."/>
            <person name="Goodstein D.M."/>
            <person name="Harafuji N."/>
            <person name="Hastings K.E."/>
            <person name="Ho I."/>
            <person name="Hotta K."/>
            <person name="Huang W."/>
            <person name="Kawashima T."/>
            <person name="Lemaire P."/>
            <person name="Martinez D."/>
            <person name="Meinertzhagen I.A."/>
            <person name="Necula S."/>
            <person name="Nonaka M."/>
            <person name="Putnam N."/>
            <person name="Rash S."/>
            <person name="Saiga H."/>
            <person name="Satake M."/>
            <person name="Terry A."/>
            <person name="Yamada L."/>
            <person name="Wang H.G."/>
            <person name="Awazu S."/>
            <person name="Azumi K."/>
            <person name="Boore J."/>
            <person name="Branno M."/>
            <person name="Chin-Bow S."/>
            <person name="DeSantis R."/>
            <person name="Doyle S."/>
            <person name="Francino P."/>
            <person name="Keys D.N."/>
            <person name="Haga S."/>
            <person name="Hayashi H."/>
            <person name="Hino K."/>
            <person name="Imai K.S."/>
            <person name="Inaba K."/>
            <person name="Kano S."/>
            <person name="Kobayashi K."/>
            <person name="Kobayashi M."/>
            <person name="Lee B.I."/>
            <person name="Makabe K.W."/>
            <person name="Manohar C."/>
            <person name="Matassi G."/>
            <person name="Medina M."/>
            <person name="Mochizuki Y."/>
            <person name="Mount S."/>
            <person name="Morishita T."/>
            <person name="Miura S."/>
            <person name="Nakayama A."/>
            <person name="Nishizaka S."/>
            <person name="Nomoto H."/>
            <person name="Ohta F."/>
            <person name="Oishi K."/>
            <person name="Rigoutsos I."/>
            <person name="Sano M."/>
            <person name="Sasaki A."/>
            <person name="Sasakura Y."/>
            <person name="Shoguchi E."/>
            <person name="Shin-i T."/>
            <person name="Spagnuolo A."/>
            <person name="Stainier D."/>
            <person name="Suzuki M.M."/>
            <person name="Tassy O."/>
            <person name="Takatori N."/>
            <person name="Tokuoka M."/>
            <person name="Yagi K."/>
            <person name="Yoshizaki F."/>
            <person name="Wada S."/>
            <person name="Zhang C."/>
            <person name="Hyatt P.D."/>
            <person name="Larimer F."/>
            <person name="Detter C."/>
            <person name="Doggett N."/>
            <person name="Glavina T."/>
            <person name="Hawkins T."/>
            <person name="Richardson P."/>
            <person name="Lucas S."/>
            <person name="Kohara Y."/>
            <person name="Levine M."/>
            <person name="Satoh N."/>
            <person name="Rokhsar D.S."/>
        </authorList>
    </citation>
    <scope>NUCLEOTIDE SEQUENCE [LARGE SCALE GENOMIC DNA]</scope>
</reference>
<reference evidence="6" key="4">
    <citation type="submission" date="2025-09" db="UniProtKB">
        <authorList>
            <consortium name="Ensembl"/>
        </authorList>
    </citation>
    <scope>IDENTIFICATION</scope>
</reference>
<dbReference type="OrthoDB" id="10068192at2759"/>
<dbReference type="GeneTree" id="ENSGT00940000165081"/>
<dbReference type="GeneID" id="100178742"/>